<reference evidence="2" key="1">
    <citation type="submission" date="2022-05" db="EMBL/GenBank/DDBJ databases">
        <title>Sphingomonas sp. strain MG17 Genome sequencing and assembly.</title>
        <authorList>
            <person name="Kim I."/>
        </authorList>
    </citation>
    <scope>NUCLEOTIDE SEQUENCE</scope>
    <source>
        <strain evidence="2">MG17</strain>
    </source>
</reference>
<dbReference type="EMBL" id="JAMLDX010000004">
    <property type="protein sequence ID" value="MCP3730175.1"/>
    <property type="molecule type" value="Genomic_DNA"/>
</dbReference>
<sequence>MAEPPESRARRIGRLTLAGFYALAGAGHLIFTDSMVRITPDWVPMAREVVIVTGLCELIGAAGLLSQRWRVAAGWAFAVYALCVFPANVKHAMIDLGGGTGLSAWYHVPRLLLQPAIIWWALWASGAVKPRSGERGEDLPG</sequence>
<dbReference type="PANTHER" id="PTHR36974">
    <property type="entry name" value="MEMBRANE PROTEIN-RELATED"/>
    <property type="match status" value="1"/>
</dbReference>
<feature type="transmembrane region" description="Helical" evidence="1">
    <location>
        <begin position="109"/>
        <end position="128"/>
    </location>
</feature>
<dbReference type="PANTHER" id="PTHR36974:SF1">
    <property type="entry name" value="DOXX FAMILY MEMBRANE PROTEIN"/>
    <property type="match status" value="1"/>
</dbReference>
<keyword evidence="1" id="KW-0812">Transmembrane</keyword>
<accession>A0A9X2HPI3</accession>
<keyword evidence="1" id="KW-1133">Transmembrane helix</keyword>
<evidence type="ECO:0000256" key="1">
    <source>
        <dbReference type="SAM" id="Phobius"/>
    </source>
</evidence>
<keyword evidence="1" id="KW-0472">Membrane</keyword>
<evidence type="ECO:0008006" key="4">
    <source>
        <dbReference type="Google" id="ProtNLM"/>
    </source>
</evidence>
<dbReference type="AlphaFoldDB" id="A0A9X2HPI3"/>
<gene>
    <name evidence="2" type="ORF">M9978_07005</name>
</gene>
<feature type="transmembrane region" description="Helical" evidence="1">
    <location>
        <begin position="12"/>
        <end position="31"/>
    </location>
</feature>
<name>A0A9X2HPI3_9SPHN</name>
<organism evidence="2 3">
    <name type="scientific">Sphingomonas tagetis</name>
    <dbReference type="NCBI Taxonomy" id="2949092"/>
    <lineage>
        <taxon>Bacteria</taxon>
        <taxon>Pseudomonadati</taxon>
        <taxon>Pseudomonadota</taxon>
        <taxon>Alphaproteobacteria</taxon>
        <taxon>Sphingomonadales</taxon>
        <taxon>Sphingomonadaceae</taxon>
        <taxon>Sphingomonas</taxon>
    </lineage>
</organism>
<proteinExistence type="predicted"/>
<protein>
    <recommendedName>
        <fullName evidence="4">DoxX-like family protein</fullName>
    </recommendedName>
</protein>
<comment type="caution">
    <text evidence="2">The sequence shown here is derived from an EMBL/GenBank/DDBJ whole genome shotgun (WGS) entry which is preliminary data.</text>
</comment>
<keyword evidence="3" id="KW-1185">Reference proteome</keyword>
<dbReference type="Proteomes" id="UP001139451">
    <property type="component" value="Unassembled WGS sequence"/>
</dbReference>
<evidence type="ECO:0000313" key="2">
    <source>
        <dbReference type="EMBL" id="MCP3730175.1"/>
    </source>
</evidence>
<feature type="transmembrane region" description="Helical" evidence="1">
    <location>
        <begin position="72"/>
        <end position="89"/>
    </location>
</feature>
<evidence type="ECO:0000313" key="3">
    <source>
        <dbReference type="Proteomes" id="UP001139451"/>
    </source>
</evidence>
<feature type="transmembrane region" description="Helical" evidence="1">
    <location>
        <begin position="43"/>
        <end position="65"/>
    </location>
</feature>